<comment type="caution">
    <text evidence="2">The sequence shown here is derived from an EMBL/GenBank/DDBJ whole genome shotgun (WGS) entry which is preliminary data.</text>
</comment>
<feature type="compositionally biased region" description="Polar residues" evidence="1">
    <location>
        <begin position="221"/>
        <end position="233"/>
    </location>
</feature>
<sequence>MSWQNAVFNVNEAQNISEQRFPTFTVHPSPHPRYRNIKVMLRYWRWCGRRCGSSLRWSSCHMVDYSKAWLYLTKKNGKPQEIDSTVYNQRHTRSYSDLSKSNIGDSNFGNSGYMSTVGIMQQPITPGFSPSPFVSASNMVSVSSIGAYSPPPTQPGFRVDSPPSAYHGGTSPPVSRYNSPSPSMQFMNGSQSPDSNRLNASFGNDVSVQPFLLPPPSPSPAQQRIECQQTTLR</sequence>
<dbReference type="EMBL" id="JADNRY010000017">
    <property type="protein sequence ID" value="KAF9073492.1"/>
    <property type="molecule type" value="Genomic_DNA"/>
</dbReference>
<name>A0A9P5Q2L5_9AGAR</name>
<evidence type="ECO:0000256" key="1">
    <source>
        <dbReference type="SAM" id="MobiDB-lite"/>
    </source>
</evidence>
<dbReference type="OrthoDB" id="2796893at2759"/>
<protein>
    <submittedName>
        <fullName evidence="2">Uncharacterized protein</fullName>
    </submittedName>
</protein>
<evidence type="ECO:0000313" key="3">
    <source>
        <dbReference type="Proteomes" id="UP000772434"/>
    </source>
</evidence>
<accession>A0A9P5Q2L5</accession>
<dbReference type="Proteomes" id="UP000772434">
    <property type="component" value="Unassembled WGS sequence"/>
</dbReference>
<gene>
    <name evidence="2" type="ORF">BDP27DRAFT_280874</name>
</gene>
<reference evidence="2" key="1">
    <citation type="submission" date="2020-11" db="EMBL/GenBank/DDBJ databases">
        <authorList>
            <consortium name="DOE Joint Genome Institute"/>
            <person name="Ahrendt S."/>
            <person name="Riley R."/>
            <person name="Andreopoulos W."/>
            <person name="Labutti K."/>
            <person name="Pangilinan J."/>
            <person name="Ruiz-Duenas F.J."/>
            <person name="Barrasa J.M."/>
            <person name="Sanchez-Garcia M."/>
            <person name="Camarero S."/>
            <person name="Miyauchi S."/>
            <person name="Serrano A."/>
            <person name="Linde D."/>
            <person name="Babiker R."/>
            <person name="Drula E."/>
            <person name="Ayuso-Fernandez I."/>
            <person name="Pacheco R."/>
            <person name="Padilla G."/>
            <person name="Ferreira P."/>
            <person name="Barriuso J."/>
            <person name="Kellner H."/>
            <person name="Castanera R."/>
            <person name="Alfaro M."/>
            <person name="Ramirez L."/>
            <person name="Pisabarro A.G."/>
            <person name="Kuo A."/>
            <person name="Tritt A."/>
            <person name="Lipzen A."/>
            <person name="He G."/>
            <person name="Yan M."/>
            <person name="Ng V."/>
            <person name="Cullen D."/>
            <person name="Martin F."/>
            <person name="Rosso M.-N."/>
            <person name="Henrissat B."/>
            <person name="Hibbett D."/>
            <person name="Martinez A.T."/>
            <person name="Grigoriev I.V."/>
        </authorList>
    </citation>
    <scope>NUCLEOTIDE SEQUENCE</scope>
    <source>
        <strain evidence="2">AH 40177</strain>
    </source>
</reference>
<proteinExistence type="predicted"/>
<dbReference type="AlphaFoldDB" id="A0A9P5Q2L5"/>
<evidence type="ECO:0000313" key="2">
    <source>
        <dbReference type="EMBL" id="KAF9073492.1"/>
    </source>
</evidence>
<organism evidence="2 3">
    <name type="scientific">Rhodocollybia butyracea</name>
    <dbReference type="NCBI Taxonomy" id="206335"/>
    <lineage>
        <taxon>Eukaryota</taxon>
        <taxon>Fungi</taxon>
        <taxon>Dikarya</taxon>
        <taxon>Basidiomycota</taxon>
        <taxon>Agaricomycotina</taxon>
        <taxon>Agaricomycetes</taxon>
        <taxon>Agaricomycetidae</taxon>
        <taxon>Agaricales</taxon>
        <taxon>Marasmiineae</taxon>
        <taxon>Omphalotaceae</taxon>
        <taxon>Rhodocollybia</taxon>
    </lineage>
</organism>
<feature type="compositionally biased region" description="Polar residues" evidence="1">
    <location>
        <begin position="172"/>
        <end position="207"/>
    </location>
</feature>
<feature type="region of interest" description="Disordered" evidence="1">
    <location>
        <begin position="147"/>
        <end position="233"/>
    </location>
</feature>
<keyword evidence="3" id="KW-1185">Reference proteome</keyword>